<dbReference type="InterPro" id="IPR001610">
    <property type="entry name" value="PAC"/>
</dbReference>
<evidence type="ECO:0000256" key="7">
    <source>
        <dbReference type="ARBA" id="ARBA00022840"/>
    </source>
</evidence>
<dbReference type="InterPro" id="IPR036890">
    <property type="entry name" value="HATPase_C_sf"/>
</dbReference>
<feature type="coiled-coil region" evidence="9">
    <location>
        <begin position="619"/>
        <end position="646"/>
    </location>
</feature>
<dbReference type="Pfam" id="PF08448">
    <property type="entry name" value="PAS_4"/>
    <property type="match status" value="1"/>
</dbReference>
<evidence type="ECO:0000259" key="12">
    <source>
        <dbReference type="PROSITE" id="PS50113"/>
    </source>
</evidence>
<dbReference type="SUPFAM" id="SSF55874">
    <property type="entry name" value="ATPase domain of HSP90 chaperone/DNA topoisomerase II/histidine kinase"/>
    <property type="match status" value="1"/>
</dbReference>
<dbReference type="GO" id="GO:0016020">
    <property type="term" value="C:membrane"/>
    <property type="evidence" value="ECO:0007669"/>
    <property type="project" value="InterPro"/>
</dbReference>
<keyword evidence="10" id="KW-1133">Transmembrane helix</keyword>
<dbReference type="EMBL" id="CCAE010000034">
    <property type="protein sequence ID" value="CDN89067.1"/>
    <property type="molecule type" value="Genomic_DNA"/>
</dbReference>
<dbReference type="InterPro" id="IPR000014">
    <property type="entry name" value="PAS"/>
</dbReference>
<keyword evidence="8" id="KW-0902">Two-component regulatory system</keyword>
<evidence type="ECO:0000313" key="13">
    <source>
        <dbReference type="EMBL" id="CDN89067.1"/>
    </source>
</evidence>
<feature type="domain" description="PAC" evidence="12">
    <location>
        <begin position="448"/>
        <end position="500"/>
    </location>
</feature>
<dbReference type="AlphaFoldDB" id="A0A1L1PQ71"/>
<dbReference type="Gene3D" id="1.20.5.1930">
    <property type="match status" value="1"/>
</dbReference>
<dbReference type="Gene3D" id="3.30.565.10">
    <property type="entry name" value="Histidine kinase-like ATPase, C-terminal domain"/>
    <property type="match status" value="1"/>
</dbReference>
<dbReference type="Pfam" id="PF00989">
    <property type="entry name" value="PAS"/>
    <property type="match status" value="1"/>
</dbReference>
<organism evidence="13 14">
    <name type="scientific">Hydrogenophaga intermedia</name>
    <dbReference type="NCBI Taxonomy" id="65786"/>
    <lineage>
        <taxon>Bacteria</taxon>
        <taxon>Pseudomonadati</taxon>
        <taxon>Pseudomonadota</taxon>
        <taxon>Betaproteobacteria</taxon>
        <taxon>Burkholderiales</taxon>
        <taxon>Comamonadaceae</taxon>
        <taxon>Hydrogenophaga</taxon>
    </lineage>
</organism>
<dbReference type="Pfam" id="PF07730">
    <property type="entry name" value="HisKA_3"/>
    <property type="match status" value="1"/>
</dbReference>
<dbReference type="SMART" id="SM00091">
    <property type="entry name" value="PAS"/>
    <property type="match status" value="2"/>
</dbReference>
<dbReference type="SUPFAM" id="SSF55785">
    <property type="entry name" value="PYP-like sensor domain (PAS domain)"/>
    <property type="match status" value="2"/>
</dbReference>
<evidence type="ECO:0000256" key="2">
    <source>
        <dbReference type="ARBA" id="ARBA00012438"/>
    </source>
</evidence>
<dbReference type="RefSeq" id="WP_051756197.1">
    <property type="nucleotide sequence ID" value="NZ_CCAE010000034.1"/>
</dbReference>
<keyword evidence="10" id="KW-0812">Transmembrane</keyword>
<dbReference type="SMART" id="SM00387">
    <property type="entry name" value="HATPase_c"/>
    <property type="match status" value="1"/>
</dbReference>
<evidence type="ECO:0000259" key="11">
    <source>
        <dbReference type="PROSITE" id="PS50112"/>
    </source>
</evidence>
<dbReference type="GO" id="GO:0000155">
    <property type="term" value="F:phosphorelay sensor kinase activity"/>
    <property type="evidence" value="ECO:0007669"/>
    <property type="project" value="InterPro"/>
</dbReference>
<evidence type="ECO:0000256" key="4">
    <source>
        <dbReference type="ARBA" id="ARBA00022679"/>
    </source>
</evidence>
<feature type="domain" description="PAS" evidence="11">
    <location>
        <begin position="373"/>
        <end position="428"/>
    </location>
</feature>
<evidence type="ECO:0000256" key="5">
    <source>
        <dbReference type="ARBA" id="ARBA00022741"/>
    </source>
</evidence>
<keyword evidence="3" id="KW-0597">Phosphoprotein</keyword>
<keyword evidence="14" id="KW-1185">Reference proteome</keyword>
<dbReference type="InterPro" id="IPR000700">
    <property type="entry name" value="PAS-assoc_C"/>
</dbReference>
<keyword evidence="6" id="KW-0418">Kinase</keyword>
<dbReference type="CDD" id="cd16917">
    <property type="entry name" value="HATPase_UhpB-NarQ-NarX-like"/>
    <property type="match status" value="1"/>
</dbReference>
<evidence type="ECO:0000256" key="10">
    <source>
        <dbReference type="SAM" id="Phobius"/>
    </source>
</evidence>
<keyword evidence="4" id="KW-0808">Transferase</keyword>
<dbReference type="InterPro" id="IPR050482">
    <property type="entry name" value="Sensor_HK_TwoCompSys"/>
</dbReference>
<feature type="domain" description="PAS" evidence="11">
    <location>
        <begin position="501"/>
        <end position="571"/>
    </location>
</feature>
<dbReference type="InterPro" id="IPR003594">
    <property type="entry name" value="HATPase_dom"/>
</dbReference>
<protein>
    <recommendedName>
        <fullName evidence="2">histidine kinase</fullName>
        <ecNumber evidence="2">2.7.13.3</ecNumber>
    </recommendedName>
</protein>
<feature type="transmembrane region" description="Helical" evidence="10">
    <location>
        <begin position="294"/>
        <end position="313"/>
    </location>
</feature>
<keyword evidence="9" id="KW-0175">Coiled coil</keyword>
<dbReference type="NCBIfam" id="TIGR00229">
    <property type="entry name" value="sensory_box"/>
    <property type="match status" value="2"/>
</dbReference>
<dbReference type="InterPro" id="IPR011712">
    <property type="entry name" value="Sig_transdc_His_kin_sub3_dim/P"/>
</dbReference>
<reference evidence="14" key="1">
    <citation type="submission" date="2014-11" db="EMBL/GenBank/DDBJ databases">
        <title>Draft genome sequence of Hydrogenophaga intermedia S1.</title>
        <authorList>
            <person name="Gan H.M."/>
            <person name="Chew T.H."/>
            <person name="Stolz A."/>
        </authorList>
    </citation>
    <scope>NUCLEOTIDE SEQUENCE [LARGE SCALE GENOMIC DNA]</scope>
    <source>
        <strain evidence="14">S1</strain>
    </source>
</reference>
<keyword evidence="7" id="KW-0067">ATP-binding</keyword>
<dbReference type="SMART" id="SM00086">
    <property type="entry name" value="PAC"/>
    <property type="match status" value="2"/>
</dbReference>
<dbReference type="PROSITE" id="PS50113">
    <property type="entry name" value="PAC"/>
    <property type="match status" value="1"/>
</dbReference>
<dbReference type="InterPro" id="IPR035965">
    <property type="entry name" value="PAS-like_dom_sf"/>
</dbReference>
<dbReference type="GO" id="GO:0046983">
    <property type="term" value="F:protein dimerization activity"/>
    <property type="evidence" value="ECO:0007669"/>
    <property type="project" value="InterPro"/>
</dbReference>
<dbReference type="EC" id="2.7.13.3" evidence="2"/>
<accession>A0A1L1PQ71</accession>
<dbReference type="InterPro" id="IPR013767">
    <property type="entry name" value="PAS_fold"/>
</dbReference>
<proteinExistence type="predicted"/>
<evidence type="ECO:0000256" key="6">
    <source>
        <dbReference type="ARBA" id="ARBA00022777"/>
    </source>
</evidence>
<gene>
    <name evidence="13" type="ORF">BN948_03504</name>
</gene>
<dbReference type="Proteomes" id="UP000028878">
    <property type="component" value="Unassembled WGS sequence"/>
</dbReference>
<evidence type="ECO:0000256" key="8">
    <source>
        <dbReference type="ARBA" id="ARBA00023012"/>
    </source>
</evidence>
<evidence type="ECO:0000313" key="14">
    <source>
        <dbReference type="Proteomes" id="UP000028878"/>
    </source>
</evidence>
<dbReference type="GO" id="GO:0006355">
    <property type="term" value="P:regulation of DNA-templated transcription"/>
    <property type="evidence" value="ECO:0007669"/>
    <property type="project" value="InterPro"/>
</dbReference>
<comment type="catalytic activity">
    <reaction evidence="1">
        <text>ATP + protein L-histidine = ADP + protein N-phospho-L-histidine.</text>
        <dbReference type="EC" id="2.7.13.3"/>
    </reaction>
</comment>
<dbReference type="Pfam" id="PF02518">
    <property type="entry name" value="HATPase_c"/>
    <property type="match status" value="1"/>
</dbReference>
<dbReference type="GO" id="GO:0005524">
    <property type="term" value="F:ATP binding"/>
    <property type="evidence" value="ECO:0007669"/>
    <property type="project" value="UniProtKB-KW"/>
</dbReference>
<dbReference type="Gene3D" id="3.30.450.20">
    <property type="entry name" value="PAS domain"/>
    <property type="match status" value="3"/>
</dbReference>
<sequence>MAGNRKRPVQLWLPLLPAAVALLLLALMVWSVERVVGDELELRAGQRVEQAASVYADRLARSLSRATAEMDLLALLPQQLASPSHWRTQMDRLRERNRSYVWIGATNADGEVLAASDGLLEGVSIAPRPVFLKGREGAWFGSLHPPVALRAPLAALDRPVPTELADIAMPYRDTTGAPAGVLAAHLDASFYDRIREDVLGPAEARRGLQLELANVDGQRLLGQRARLSPAQWLDLLGTPTGTPRVFDTEDGDTILLVRHVVDRPLLPLSTDWQVVAWQPLSLALAPVRELERYVLVWGGLTVLLVGLGGFWLSRRLARPFNQMIDVVAERLGPQSDAAPGTVLRVIAEQMRRLPAQGSGGSRSEQTLTQVLHDASRLQAVLQHMPSPMYLVDMDFHVLFWNDAAERMFGWSAAETEGRHVDEIFRDKDPANSVRQAIRPEMVAGLGPWSFETHLLRRDGADIWGEWRLTKVFGADGEPIGLLAQVRDLTVERLSEMRLREQGEVLSALINSASDAVISVDLHGRISLFNPAAARIFGREAEAMIGQPLDSLLPPEHRGEHLALMQRFSKSTTSTRPMGFGRVKGVRADGAELELEASISHITVRGQKLLTAILRDVTERVRAEQALARYQLELSELTQRLLTQEQNTTRELAQTLHDQLGQTLGAIRLSFDSLAQMSRELLPPRAQERSATVGRQIDHAIAEVRQALVRLRPPMLEDLGLTAALDNEIRQRAAEADPVTLHLQTVGEVIAQRWPDDVEYAAFMVARESVANALKHAEARRIVVRIEGDATHLRLDVIDDGTGLAEEMAFGRPGHLGMVGMRERALAIGARLSARARSVRGTRVTLIWTARPDSVFGELEALNEPEN</sequence>
<name>A0A1L1PQ71_HYDIT</name>
<keyword evidence="10" id="KW-0472">Membrane</keyword>
<evidence type="ECO:0000256" key="1">
    <source>
        <dbReference type="ARBA" id="ARBA00000085"/>
    </source>
</evidence>
<keyword evidence="5" id="KW-0547">Nucleotide-binding</keyword>
<dbReference type="PROSITE" id="PS50112">
    <property type="entry name" value="PAS"/>
    <property type="match status" value="2"/>
</dbReference>
<evidence type="ECO:0000256" key="9">
    <source>
        <dbReference type="SAM" id="Coils"/>
    </source>
</evidence>
<dbReference type="PANTHER" id="PTHR24421">
    <property type="entry name" value="NITRATE/NITRITE SENSOR PROTEIN NARX-RELATED"/>
    <property type="match status" value="1"/>
</dbReference>
<dbReference type="CDD" id="cd00130">
    <property type="entry name" value="PAS"/>
    <property type="match status" value="2"/>
</dbReference>
<dbReference type="PANTHER" id="PTHR24421:SF10">
    <property type="entry name" value="NITRATE_NITRITE SENSOR PROTEIN NARQ"/>
    <property type="match status" value="1"/>
</dbReference>
<evidence type="ECO:0000256" key="3">
    <source>
        <dbReference type="ARBA" id="ARBA00022553"/>
    </source>
</evidence>
<dbReference type="InterPro" id="IPR013656">
    <property type="entry name" value="PAS_4"/>
</dbReference>